<dbReference type="Proteomes" id="UP001634394">
    <property type="component" value="Unassembled WGS sequence"/>
</dbReference>
<keyword evidence="1" id="KW-0472">Membrane</keyword>
<evidence type="ECO:0000256" key="1">
    <source>
        <dbReference type="SAM" id="Phobius"/>
    </source>
</evidence>
<feature type="chain" id="PRO_5044892593" evidence="2">
    <location>
        <begin position="22"/>
        <end position="88"/>
    </location>
</feature>
<gene>
    <name evidence="3" type="ORF">ACJMK2_031892</name>
</gene>
<organism evidence="3 4">
    <name type="scientific">Sinanodonta woodiana</name>
    <name type="common">Chinese pond mussel</name>
    <name type="synonym">Anodonta woodiana</name>
    <dbReference type="NCBI Taxonomy" id="1069815"/>
    <lineage>
        <taxon>Eukaryota</taxon>
        <taxon>Metazoa</taxon>
        <taxon>Spiralia</taxon>
        <taxon>Lophotrochozoa</taxon>
        <taxon>Mollusca</taxon>
        <taxon>Bivalvia</taxon>
        <taxon>Autobranchia</taxon>
        <taxon>Heteroconchia</taxon>
        <taxon>Palaeoheterodonta</taxon>
        <taxon>Unionida</taxon>
        <taxon>Unionoidea</taxon>
        <taxon>Unionidae</taxon>
        <taxon>Unioninae</taxon>
        <taxon>Sinanodonta</taxon>
    </lineage>
</organism>
<accession>A0ABD3X046</accession>
<dbReference type="EMBL" id="JBJQND010000004">
    <property type="protein sequence ID" value="KAL3879604.1"/>
    <property type="molecule type" value="Genomic_DNA"/>
</dbReference>
<evidence type="ECO:0000256" key="2">
    <source>
        <dbReference type="SAM" id="SignalP"/>
    </source>
</evidence>
<proteinExistence type="predicted"/>
<sequence>MAKVMFIIALLIISLVGLTHGTGYSYAGAYPVIAGVYGGKGVVGGYGGAGFGGGYGGCGFGGTLQCIFPLILLVIFLSFITNLFRTGR</sequence>
<dbReference type="AlphaFoldDB" id="A0ABD3X046"/>
<keyword evidence="1" id="KW-1133">Transmembrane helix</keyword>
<reference evidence="3 4" key="1">
    <citation type="submission" date="2024-11" db="EMBL/GenBank/DDBJ databases">
        <title>Chromosome-level genome assembly of the freshwater bivalve Anodonta woodiana.</title>
        <authorList>
            <person name="Chen X."/>
        </authorList>
    </citation>
    <scope>NUCLEOTIDE SEQUENCE [LARGE SCALE GENOMIC DNA]</scope>
    <source>
        <strain evidence="3">MN2024</strain>
        <tissue evidence="3">Gills</tissue>
    </source>
</reference>
<keyword evidence="2" id="KW-0732">Signal</keyword>
<evidence type="ECO:0000313" key="4">
    <source>
        <dbReference type="Proteomes" id="UP001634394"/>
    </source>
</evidence>
<comment type="caution">
    <text evidence="3">The sequence shown here is derived from an EMBL/GenBank/DDBJ whole genome shotgun (WGS) entry which is preliminary data.</text>
</comment>
<keyword evidence="4" id="KW-1185">Reference proteome</keyword>
<feature type="transmembrane region" description="Helical" evidence="1">
    <location>
        <begin position="62"/>
        <end position="84"/>
    </location>
</feature>
<protein>
    <submittedName>
        <fullName evidence="3">Uncharacterized protein</fullName>
    </submittedName>
</protein>
<evidence type="ECO:0000313" key="3">
    <source>
        <dbReference type="EMBL" id="KAL3879604.1"/>
    </source>
</evidence>
<name>A0ABD3X046_SINWO</name>
<keyword evidence="1" id="KW-0812">Transmembrane</keyword>
<feature type="signal peptide" evidence="2">
    <location>
        <begin position="1"/>
        <end position="21"/>
    </location>
</feature>